<feature type="domain" description="MucBP" evidence="3">
    <location>
        <begin position="136"/>
        <end position="200"/>
    </location>
</feature>
<dbReference type="EMBL" id="JAPDSH010000011">
    <property type="protein sequence ID" value="MDF0480809.1"/>
    <property type="molecule type" value="Genomic_DNA"/>
</dbReference>
<feature type="domain" description="MucBP" evidence="3">
    <location>
        <begin position="59"/>
        <end position="124"/>
    </location>
</feature>
<dbReference type="RefSeq" id="WP_275472357.1">
    <property type="nucleotide sequence ID" value="NZ_JAPDSH010000011.1"/>
</dbReference>
<keyword evidence="5" id="KW-1185">Reference proteome</keyword>
<evidence type="ECO:0000313" key="5">
    <source>
        <dbReference type="Proteomes" id="UP001147148"/>
    </source>
</evidence>
<evidence type="ECO:0000259" key="3">
    <source>
        <dbReference type="Pfam" id="PF06458"/>
    </source>
</evidence>
<gene>
    <name evidence="4" type="ORF">OL233_11015</name>
</gene>
<dbReference type="Gene3D" id="3.10.20.320">
    <property type="entry name" value="Putative peptidoglycan bound protein (lpxtg motif)"/>
    <property type="match status" value="3"/>
</dbReference>
<accession>A0ABT5X483</accession>
<evidence type="ECO:0000256" key="2">
    <source>
        <dbReference type="SAM" id="Phobius"/>
    </source>
</evidence>
<keyword evidence="2" id="KW-1133">Transmembrane helix</keyword>
<comment type="caution">
    <text evidence="4">The sequence shown here is derived from an EMBL/GenBank/DDBJ whole genome shotgun (WGS) entry which is preliminary data.</text>
</comment>
<dbReference type="InterPro" id="IPR009459">
    <property type="entry name" value="MucBP_dom"/>
</dbReference>
<keyword evidence="2" id="KW-0812">Transmembrane</keyword>
<organism evidence="4 5">
    <name type="scientific">Vagococcus proximus</name>
    <dbReference type="NCBI Taxonomy" id="2991417"/>
    <lineage>
        <taxon>Bacteria</taxon>
        <taxon>Bacillati</taxon>
        <taxon>Bacillota</taxon>
        <taxon>Bacilli</taxon>
        <taxon>Lactobacillales</taxon>
        <taxon>Enterococcaceae</taxon>
        <taxon>Vagococcus</taxon>
    </lineage>
</organism>
<evidence type="ECO:0000256" key="1">
    <source>
        <dbReference type="ARBA" id="ARBA00022737"/>
    </source>
</evidence>
<protein>
    <submittedName>
        <fullName evidence="4">MucBP domain-containing protein</fullName>
    </submittedName>
</protein>
<keyword evidence="2" id="KW-0472">Membrane</keyword>
<name>A0ABT5X483_9ENTE</name>
<keyword evidence="1" id="KW-0677">Repeat</keyword>
<feature type="domain" description="MucBP" evidence="3">
    <location>
        <begin position="215"/>
        <end position="278"/>
    </location>
</feature>
<dbReference type="Proteomes" id="UP001147148">
    <property type="component" value="Unassembled WGS sequence"/>
</dbReference>
<sequence>MKKGSKKIIVGLIGIMVVGIMIIGIELSQPIHSNAQENQFKTKKTKAILDPNATKGKLKVSYLSVNKNGKELKPSMTIKKEIGSPYQVNREDIKGYEFVGLSEGSAPTAGFFINGTQKVTYMYKAKEKTASKKGNLKVRYVDTNGVDIIAPRATTEKISTHYKVSKVKFRGYTYKGLSENSAPATGKYKEHEQEVCFEYQQDDFNTVSENGLRKLIVRYVDMKGNVIRKETESTGEIGSSYEVKQIPVYGYDFIQLADSSAPITGQYSKETTIVTYVYDKKV</sequence>
<proteinExistence type="predicted"/>
<dbReference type="Pfam" id="PF06458">
    <property type="entry name" value="MucBP"/>
    <property type="match status" value="3"/>
</dbReference>
<feature type="transmembrane region" description="Helical" evidence="2">
    <location>
        <begin position="7"/>
        <end position="25"/>
    </location>
</feature>
<reference evidence="4" key="1">
    <citation type="submission" date="2022-10" db="EMBL/GenBank/DDBJ databases">
        <title>Vagococcus sp. isolated from poultry meat.</title>
        <authorList>
            <person name="Johansson P."/>
            <person name="Bjorkroth J."/>
        </authorList>
    </citation>
    <scope>NUCLEOTIDE SEQUENCE</scope>
    <source>
        <strain evidence="4">PNs007</strain>
    </source>
</reference>
<evidence type="ECO:0000313" key="4">
    <source>
        <dbReference type="EMBL" id="MDF0480809.1"/>
    </source>
</evidence>